<sequence>MRLPQQIQRTAACLFGCPTAAEPGVSKLDEYQDLSEIRTRMTELADNQLHNTRIPVGRTFSVDAAPGDAWVHSGAVGRVNTAQLLPDDFTGEIPKDSNGSAAI</sequence>
<dbReference type="Proteomes" id="UP000078292">
    <property type="component" value="Unassembled WGS sequence"/>
</dbReference>
<reference evidence="1 2" key="1">
    <citation type="submission" date="2016-04" db="EMBL/GenBank/DDBJ databases">
        <title>First whole genome shotgun sequence of the bacterium Enteractinococcus sp. strain UASWS1574.</title>
        <authorList>
            <person name="Crovadore J."/>
            <person name="Chablais R."/>
            <person name="Lefort F."/>
        </authorList>
    </citation>
    <scope>NUCLEOTIDE SEQUENCE [LARGE SCALE GENOMIC DNA]</scope>
    <source>
        <strain evidence="1 2">UASWS1574</strain>
    </source>
</reference>
<gene>
    <name evidence="1" type="ORF">A6F49_16825</name>
</gene>
<evidence type="ECO:0000313" key="2">
    <source>
        <dbReference type="Proteomes" id="UP000078292"/>
    </source>
</evidence>
<organism evidence="1 2">
    <name type="scientific">Enteractinococcus helveticum</name>
    <dbReference type="NCBI Taxonomy" id="1837282"/>
    <lineage>
        <taxon>Bacteria</taxon>
        <taxon>Bacillati</taxon>
        <taxon>Actinomycetota</taxon>
        <taxon>Actinomycetes</taxon>
        <taxon>Micrococcales</taxon>
        <taxon>Micrococcaceae</taxon>
    </lineage>
</organism>
<dbReference type="STRING" id="1837282.A6F49_16825"/>
<evidence type="ECO:0000313" key="1">
    <source>
        <dbReference type="EMBL" id="OAV59500.1"/>
    </source>
</evidence>
<dbReference type="EMBL" id="LXEY01000022">
    <property type="protein sequence ID" value="OAV59500.1"/>
    <property type="molecule type" value="Genomic_DNA"/>
</dbReference>
<proteinExistence type="predicted"/>
<keyword evidence="2" id="KW-1185">Reference proteome</keyword>
<dbReference type="AlphaFoldDB" id="A0A1B7LWT9"/>
<protein>
    <submittedName>
        <fullName evidence="1">Uncharacterized protein</fullName>
    </submittedName>
</protein>
<name>A0A1B7LWT9_9MICC</name>
<comment type="caution">
    <text evidence="1">The sequence shown here is derived from an EMBL/GenBank/DDBJ whole genome shotgun (WGS) entry which is preliminary data.</text>
</comment>
<accession>A0A1B7LWT9</accession>